<evidence type="ECO:0000259" key="1">
    <source>
        <dbReference type="PROSITE" id="PS50011"/>
    </source>
</evidence>
<accession>A0A9P7URL7</accession>
<dbReference type="InterPro" id="IPR051681">
    <property type="entry name" value="Ser/Thr_Kinases-Pseudokinases"/>
</dbReference>
<dbReference type="PANTHER" id="PTHR44329">
    <property type="entry name" value="SERINE/THREONINE-PROTEIN KINASE TNNI3K-RELATED"/>
    <property type="match status" value="1"/>
</dbReference>
<comment type="caution">
    <text evidence="2">The sequence shown here is derived from an EMBL/GenBank/DDBJ whole genome shotgun (WGS) entry which is preliminary data.</text>
</comment>
<dbReference type="InterPro" id="IPR011993">
    <property type="entry name" value="PH-like_dom_sf"/>
</dbReference>
<dbReference type="SUPFAM" id="SSF50729">
    <property type="entry name" value="PH domain-like"/>
    <property type="match status" value="1"/>
</dbReference>
<dbReference type="InterPro" id="IPR008271">
    <property type="entry name" value="Ser/Thr_kinase_AS"/>
</dbReference>
<evidence type="ECO:0000313" key="2">
    <source>
        <dbReference type="EMBL" id="KAG7090226.1"/>
    </source>
</evidence>
<dbReference type="InterPro" id="IPR001245">
    <property type="entry name" value="Ser-Thr/Tyr_kinase_cat_dom"/>
</dbReference>
<gene>
    <name evidence="2" type="ORF">E1B28_011826</name>
</gene>
<name>A0A9P7URL7_9AGAR</name>
<dbReference type="Proteomes" id="UP001049176">
    <property type="component" value="Chromosome 7"/>
</dbReference>
<dbReference type="GO" id="GO:0005524">
    <property type="term" value="F:ATP binding"/>
    <property type="evidence" value="ECO:0007669"/>
    <property type="project" value="InterPro"/>
</dbReference>
<dbReference type="KEGG" id="more:E1B28_011826"/>
<dbReference type="AlphaFoldDB" id="A0A9P7URL7"/>
<evidence type="ECO:0000313" key="3">
    <source>
        <dbReference type="Proteomes" id="UP001049176"/>
    </source>
</evidence>
<dbReference type="Gene3D" id="2.30.29.30">
    <property type="entry name" value="Pleckstrin-homology domain (PH domain)/Phosphotyrosine-binding domain (PTB)"/>
    <property type="match status" value="1"/>
</dbReference>
<dbReference type="GeneID" id="66080901"/>
<sequence>MNFFTKLYEPRKPASLDDLRCIVKGVLEDEQRSRKLLETKGDDAQLWLDALQVLGELPDVPSKLRSSILKMMLRLAKRSGLCPQCLMIKNVKRLGDFPVGGGGFGDVWKGKIGEQTVCLKVVKVYLVSDVRQLLTEYMREAIVWRQLKHPNLLPFMGMYYLDKTREQLCLVSPWMERGNLVRYLKDTPREQVDHYSLVYDVASGLSYLHRMKIVHGDLKGVNILVTPDERACIGDFGLSRVADTHALRLTSSTATHSKGTTRWLSPEILSSDPPCTSSTFSDIYAFACVCYEIFTGNVPFHELVDGAVIVAVLIHKKYPPRPNLTSVNDRIWKIMVDCWDSNPQLRPAASEVLTRVAGFVSLKTGGSINSASDWDTFNLSQIWKNVKYPLLDTSALIRLQSNLGRFPAIAQPTALPSQETLKPTVEVERDHVREVWAMACMKLEAELEAAQMIIEGMDEARRQAEINLTLMDLQSRVEDWRGFPLETFGQLLLHDTLIVMSSNLMKECRVFLFEKVLFLCTDHNPIPIRVRSPLNVDATTSISWKNRSPIVVNGRIAIAAVDRAEVISTTPAQCVLGIWWINDGKTELFTLQFDREDQMREWVSTLNRLICPDTDAESQISPHFPYSTASSQLLDTEDMLNDGGWKRPLSAIVDSGTSRRFSFDVKGAVRRYTSPLFNRSASASYDHLPRPHMLGRDAHFRRLSRTTSNLTRAGKRASLR</sequence>
<dbReference type="PROSITE" id="PS00108">
    <property type="entry name" value="PROTEIN_KINASE_ST"/>
    <property type="match status" value="1"/>
</dbReference>
<dbReference type="RefSeq" id="XP_043006696.1">
    <property type="nucleotide sequence ID" value="XM_043156881.1"/>
</dbReference>
<dbReference type="OrthoDB" id="122279at2759"/>
<protein>
    <recommendedName>
        <fullName evidence="1">Protein kinase domain-containing protein</fullName>
    </recommendedName>
</protein>
<dbReference type="EMBL" id="CM032187">
    <property type="protein sequence ID" value="KAG7090226.1"/>
    <property type="molecule type" value="Genomic_DNA"/>
</dbReference>
<dbReference type="GO" id="GO:0004674">
    <property type="term" value="F:protein serine/threonine kinase activity"/>
    <property type="evidence" value="ECO:0007669"/>
    <property type="project" value="TreeGrafter"/>
</dbReference>
<dbReference type="PRINTS" id="PR00109">
    <property type="entry name" value="TYRKINASE"/>
</dbReference>
<dbReference type="SUPFAM" id="SSF56112">
    <property type="entry name" value="Protein kinase-like (PK-like)"/>
    <property type="match status" value="1"/>
</dbReference>
<reference evidence="2" key="1">
    <citation type="journal article" date="2021" name="Genome Biol. Evol.">
        <title>The assembled and annotated genome of the fairy-ring fungus Marasmius oreades.</title>
        <authorList>
            <person name="Hiltunen M."/>
            <person name="Ament-Velasquez S.L."/>
            <person name="Johannesson H."/>
        </authorList>
    </citation>
    <scope>NUCLEOTIDE SEQUENCE</scope>
    <source>
        <strain evidence="2">03SP1</strain>
    </source>
</reference>
<dbReference type="InterPro" id="IPR011009">
    <property type="entry name" value="Kinase-like_dom_sf"/>
</dbReference>
<feature type="domain" description="Protein kinase" evidence="1">
    <location>
        <begin position="93"/>
        <end position="360"/>
    </location>
</feature>
<dbReference type="SMART" id="SM00220">
    <property type="entry name" value="S_TKc"/>
    <property type="match status" value="1"/>
</dbReference>
<organism evidence="2 3">
    <name type="scientific">Marasmius oreades</name>
    <name type="common">fairy-ring Marasmius</name>
    <dbReference type="NCBI Taxonomy" id="181124"/>
    <lineage>
        <taxon>Eukaryota</taxon>
        <taxon>Fungi</taxon>
        <taxon>Dikarya</taxon>
        <taxon>Basidiomycota</taxon>
        <taxon>Agaricomycotina</taxon>
        <taxon>Agaricomycetes</taxon>
        <taxon>Agaricomycetidae</taxon>
        <taxon>Agaricales</taxon>
        <taxon>Marasmiineae</taxon>
        <taxon>Marasmiaceae</taxon>
        <taxon>Marasmius</taxon>
    </lineage>
</organism>
<dbReference type="Gene3D" id="1.10.510.10">
    <property type="entry name" value="Transferase(Phosphotransferase) domain 1"/>
    <property type="match status" value="1"/>
</dbReference>
<keyword evidence="3" id="KW-1185">Reference proteome</keyword>
<proteinExistence type="predicted"/>
<dbReference type="InterPro" id="IPR000719">
    <property type="entry name" value="Prot_kinase_dom"/>
</dbReference>
<dbReference type="Pfam" id="PF07714">
    <property type="entry name" value="PK_Tyr_Ser-Thr"/>
    <property type="match status" value="1"/>
</dbReference>
<dbReference type="PROSITE" id="PS50011">
    <property type="entry name" value="PROTEIN_KINASE_DOM"/>
    <property type="match status" value="1"/>
</dbReference>
<dbReference type="Pfam" id="PF15411">
    <property type="entry name" value="PH_10"/>
    <property type="match status" value="1"/>
</dbReference>